<dbReference type="Gramene" id="PVH37734">
    <property type="protein sequence ID" value="PVH37734"/>
    <property type="gene ID" value="PAHAL_5G072500"/>
</dbReference>
<accession>A0A2T8IJ83</accession>
<organism evidence="2">
    <name type="scientific">Panicum hallii</name>
    <dbReference type="NCBI Taxonomy" id="206008"/>
    <lineage>
        <taxon>Eukaryota</taxon>
        <taxon>Viridiplantae</taxon>
        <taxon>Streptophyta</taxon>
        <taxon>Embryophyta</taxon>
        <taxon>Tracheophyta</taxon>
        <taxon>Spermatophyta</taxon>
        <taxon>Magnoliopsida</taxon>
        <taxon>Liliopsida</taxon>
        <taxon>Poales</taxon>
        <taxon>Poaceae</taxon>
        <taxon>PACMAD clade</taxon>
        <taxon>Panicoideae</taxon>
        <taxon>Panicodae</taxon>
        <taxon>Paniceae</taxon>
        <taxon>Panicinae</taxon>
        <taxon>Panicum</taxon>
        <taxon>Panicum sect. Panicum</taxon>
    </lineage>
</organism>
<proteinExistence type="predicted"/>
<evidence type="ECO:0000313" key="2">
    <source>
        <dbReference type="EMBL" id="PVH37734.1"/>
    </source>
</evidence>
<evidence type="ECO:0000256" key="1">
    <source>
        <dbReference type="SAM" id="MobiDB-lite"/>
    </source>
</evidence>
<sequence>MFSAISPRVIRFYLIPLPSFIPLTPFPTQIEMQILSCQSPPPASSELTQIPPQSTPAPTVKEQLAARDLQKYRDAHRISPNLSHHPSFHKTLVQIFLINQLQFSSPSQNMTDQVIIDPTKRRRKEKEKRRGSRCH</sequence>
<name>A0A2T8IJ83_9POAL</name>
<reference evidence="2" key="1">
    <citation type="submission" date="2018-04" db="EMBL/GenBank/DDBJ databases">
        <title>WGS assembly of Panicum hallii.</title>
        <authorList>
            <person name="Lovell J."/>
            <person name="Jenkins J."/>
            <person name="Lowry D."/>
            <person name="Mamidi S."/>
            <person name="Sreedasyam A."/>
            <person name="Weng X."/>
            <person name="Barry K."/>
            <person name="Bonette J."/>
            <person name="Campitelli B."/>
            <person name="Daum C."/>
            <person name="Gordon S."/>
            <person name="Gould B."/>
            <person name="Lipzen A."/>
            <person name="Macqueen A."/>
            <person name="Palacio-Mejia J."/>
            <person name="Plott C."/>
            <person name="Shakirov E."/>
            <person name="Shu S."/>
            <person name="Yoshinaga Y."/>
            <person name="Zane M."/>
            <person name="Rokhsar D."/>
            <person name="Grimwood J."/>
            <person name="Schmutz J."/>
            <person name="Juenger T."/>
        </authorList>
    </citation>
    <scope>NUCLEOTIDE SEQUENCE [LARGE SCALE GENOMIC DNA]</scope>
    <source>
        <strain evidence="2">FIL2</strain>
    </source>
</reference>
<dbReference type="AlphaFoldDB" id="A0A2T8IJ83"/>
<feature type="region of interest" description="Disordered" evidence="1">
    <location>
        <begin position="38"/>
        <end position="58"/>
    </location>
</feature>
<dbReference type="Proteomes" id="UP000243499">
    <property type="component" value="Chromosome 5"/>
</dbReference>
<gene>
    <name evidence="2" type="ORF">PAHAL_5G072500</name>
</gene>
<protein>
    <submittedName>
        <fullName evidence="2">Uncharacterized protein</fullName>
    </submittedName>
</protein>
<dbReference type="EMBL" id="CM008050">
    <property type="protein sequence ID" value="PVH37734.1"/>
    <property type="molecule type" value="Genomic_DNA"/>
</dbReference>